<dbReference type="SUPFAM" id="SSF52266">
    <property type="entry name" value="SGNH hydrolase"/>
    <property type="match status" value="1"/>
</dbReference>
<feature type="signal peptide" evidence="1">
    <location>
        <begin position="1"/>
        <end position="28"/>
    </location>
</feature>
<dbReference type="AlphaFoldDB" id="A0A167H3V1"/>
<dbReference type="InterPro" id="IPR036514">
    <property type="entry name" value="SGNH_hydro_sf"/>
</dbReference>
<dbReference type="PANTHER" id="PTHR37834:SF2">
    <property type="entry name" value="ESTERASE, SGNH HYDROLASE-TYPE"/>
    <property type="match status" value="1"/>
</dbReference>
<dbReference type="EMBL" id="KV417327">
    <property type="protein sequence ID" value="KZO91204.1"/>
    <property type="molecule type" value="Genomic_DNA"/>
</dbReference>
<keyword evidence="1" id="KW-0732">Signal</keyword>
<accession>A0A167H3V1</accession>
<gene>
    <name evidence="2" type="ORF">CALVIDRAFT_551401</name>
</gene>
<keyword evidence="3" id="KW-1185">Reference proteome</keyword>
<feature type="chain" id="PRO_5007887313" evidence="1">
    <location>
        <begin position="29"/>
        <end position="379"/>
    </location>
</feature>
<reference evidence="2 3" key="1">
    <citation type="journal article" date="2016" name="Mol. Biol. Evol.">
        <title>Comparative Genomics of Early-Diverging Mushroom-Forming Fungi Provides Insights into the Origins of Lignocellulose Decay Capabilities.</title>
        <authorList>
            <person name="Nagy L.G."/>
            <person name="Riley R."/>
            <person name="Tritt A."/>
            <person name="Adam C."/>
            <person name="Daum C."/>
            <person name="Floudas D."/>
            <person name="Sun H."/>
            <person name="Yadav J.S."/>
            <person name="Pangilinan J."/>
            <person name="Larsson K.H."/>
            <person name="Matsuura K."/>
            <person name="Barry K."/>
            <person name="Labutti K."/>
            <person name="Kuo R."/>
            <person name="Ohm R.A."/>
            <person name="Bhattacharya S.S."/>
            <person name="Shirouzu T."/>
            <person name="Yoshinaga Y."/>
            <person name="Martin F.M."/>
            <person name="Grigoriev I.V."/>
            <person name="Hibbett D.S."/>
        </authorList>
    </citation>
    <scope>NUCLEOTIDE SEQUENCE [LARGE SCALE GENOMIC DNA]</scope>
    <source>
        <strain evidence="2 3">TUFC12733</strain>
    </source>
</reference>
<sequence length="379" mass="41787">MKIFTLSPLSTMLRSVLVALAVACVVLAQSTIVIPYGSPYLYLNGRWDETDTSWWTGTGFKLVAKNLKEMTVYLGSLTTQPSASVGVSVNYGAWQTVNLTAGANVVPLSGLNSSPLSTNVIRVANEGWQNNNIQLEAVEVNGDAVPEVYTPSSVNFQFIGDSLSAGQYCVQGVINAWNFVTAENFKAEHSIQAQPGVCLTDIECWGNIHGQSYEFFQAEDDGYYNDAKHNYTTPWNFARDLPATHVVIHIGANDASTAYNISEPSFLSTYETFVGQLRVLYPTQPFFIFSPWGWPAADGTVSYYYTSPSPYVQLIESRNALGDYNIFLVNTTGWVSWADVFPTNQHPTEEGHVKIAAEFSTWLMEWGLSPQPSWATLAV</sequence>
<evidence type="ECO:0000313" key="2">
    <source>
        <dbReference type="EMBL" id="KZO91204.1"/>
    </source>
</evidence>
<dbReference type="Proteomes" id="UP000076738">
    <property type="component" value="Unassembled WGS sequence"/>
</dbReference>
<keyword evidence="2" id="KW-0378">Hydrolase</keyword>
<dbReference type="OrthoDB" id="426133at2759"/>
<dbReference type="GO" id="GO:0016787">
    <property type="term" value="F:hydrolase activity"/>
    <property type="evidence" value="ECO:0007669"/>
    <property type="project" value="UniProtKB-KW"/>
</dbReference>
<organism evidence="2 3">
    <name type="scientific">Calocera viscosa (strain TUFC12733)</name>
    <dbReference type="NCBI Taxonomy" id="1330018"/>
    <lineage>
        <taxon>Eukaryota</taxon>
        <taxon>Fungi</taxon>
        <taxon>Dikarya</taxon>
        <taxon>Basidiomycota</taxon>
        <taxon>Agaricomycotina</taxon>
        <taxon>Dacrymycetes</taxon>
        <taxon>Dacrymycetales</taxon>
        <taxon>Dacrymycetaceae</taxon>
        <taxon>Calocera</taxon>
    </lineage>
</organism>
<protein>
    <submittedName>
        <fullName evidence="2">SGNH hydrolase</fullName>
    </submittedName>
</protein>
<evidence type="ECO:0000256" key="1">
    <source>
        <dbReference type="SAM" id="SignalP"/>
    </source>
</evidence>
<proteinExistence type="predicted"/>
<dbReference type="InterPro" id="IPR052762">
    <property type="entry name" value="PCW_deacetylase/CE"/>
</dbReference>
<dbReference type="Gene3D" id="3.40.50.1110">
    <property type="entry name" value="SGNH hydrolase"/>
    <property type="match status" value="1"/>
</dbReference>
<name>A0A167H3V1_CALVF</name>
<dbReference type="PANTHER" id="PTHR37834">
    <property type="entry name" value="GDSL-LIKE LIPASE/ACYLHYDROLASE DOMAIN PROTEIN (AFU_ORTHOLOGUE AFUA_2G00620)"/>
    <property type="match status" value="1"/>
</dbReference>
<evidence type="ECO:0000313" key="3">
    <source>
        <dbReference type="Proteomes" id="UP000076738"/>
    </source>
</evidence>